<dbReference type="Gene3D" id="3.30.70.100">
    <property type="match status" value="1"/>
</dbReference>
<dbReference type="InterPro" id="IPR011008">
    <property type="entry name" value="Dimeric_a/b-barrel"/>
</dbReference>
<dbReference type="SUPFAM" id="SSF54909">
    <property type="entry name" value="Dimeric alpha+beta barrel"/>
    <property type="match status" value="1"/>
</dbReference>
<dbReference type="RefSeq" id="WP_184249950.1">
    <property type="nucleotide sequence ID" value="NZ_JACHLR010000028.1"/>
</dbReference>
<dbReference type="Proteomes" id="UP000555448">
    <property type="component" value="Unassembled WGS sequence"/>
</dbReference>
<gene>
    <name evidence="1" type="ORF">HNO88_004042</name>
</gene>
<dbReference type="AlphaFoldDB" id="A0A7W7KEF6"/>
<dbReference type="EMBL" id="JACHLR010000028">
    <property type="protein sequence ID" value="MBB4860698.1"/>
    <property type="molecule type" value="Genomic_DNA"/>
</dbReference>
<accession>A0A7W7KEF6</accession>
<organism evidence="1 2">
    <name type="scientific">Novosphingobium chloroacetimidivorans</name>
    <dbReference type="NCBI Taxonomy" id="1428314"/>
    <lineage>
        <taxon>Bacteria</taxon>
        <taxon>Pseudomonadati</taxon>
        <taxon>Pseudomonadota</taxon>
        <taxon>Alphaproteobacteria</taxon>
        <taxon>Sphingomonadales</taxon>
        <taxon>Sphingomonadaceae</taxon>
        <taxon>Novosphingobium</taxon>
    </lineage>
</organism>
<keyword evidence="2" id="KW-1185">Reference proteome</keyword>
<sequence length="106" mass="11985">MPKYLLVALNGPTNGEGDDEQYNQWYDGKHAGDLLSIDGAVSVRRFKVLRQNRVNKPYLSVTEFECDDLEELNRQLAAKAADFEGSKMDRTTSMFVLAEELSTVRP</sequence>
<protein>
    <submittedName>
        <fullName evidence="1">Uncharacterized protein</fullName>
    </submittedName>
</protein>
<evidence type="ECO:0000313" key="1">
    <source>
        <dbReference type="EMBL" id="MBB4860698.1"/>
    </source>
</evidence>
<name>A0A7W7KEF6_9SPHN</name>
<comment type="caution">
    <text evidence="1">The sequence shown here is derived from an EMBL/GenBank/DDBJ whole genome shotgun (WGS) entry which is preliminary data.</text>
</comment>
<reference evidence="1 2" key="1">
    <citation type="submission" date="2020-08" db="EMBL/GenBank/DDBJ databases">
        <title>Functional genomics of gut bacteria from endangered species of beetles.</title>
        <authorList>
            <person name="Carlos-Shanley C."/>
        </authorList>
    </citation>
    <scope>NUCLEOTIDE SEQUENCE [LARGE SCALE GENOMIC DNA]</scope>
    <source>
        <strain evidence="1 2">S00245</strain>
    </source>
</reference>
<proteinExistence type="predicted"/>
<evidence type="ECO:0000313" key="2">
    <source>
        <dbReference type="Proteomes" id="UP000555448"/>
    </source>
</evidence>